<evidence type="ECO:0000259" key="1">
    <source>
        <dbReference type="Pfam" id="PF12937"/>
    </source>
</evidence>
<feature type="domain" description="F-box" evidence="1">
    <location>
        <begin position="14"/>
        <end position="51"/>
    </location>
</feature>
<evidence type="ECO:0000313" key="2">
    <source>
        <dbReference type="EMBL" id="KFH62997.1"/>
    </source>
</evidence>
<proteinExistence type="predicted"/>
<dbReference type="InterPro" id="IPR032675">
    <property type="entry name" value="LRR_dom_sf"/>
</dbReference>
<evidence type="ECO:0000313" key="3">
    <source>
        <dbReference type="Proteomes" id="UP000243308"/>
    </source>
</evidence>
<dbReference type="InterPro" id="IPR036047">
    <property type="entry name" value="F-box-like_dom_sf"/>
</dbReference>
<sequence>MYAPMEKAIQLPELLNIIGTHLSQHELAQCVRVSRHWHDLFTPHLWRHLSIEAIARINFNYTFAGEICAQYSQHIRSLELENTNLIDNHGLAFSNLTHLQYDERMDDNLQFQHQPGDPNPTWTEAEQWSLLALIKCNRSLRSIELTLRHPADPIRIGEVLRELPCLETLELDGPDFEHEGVFWQLLKTCPVLKSATFRNWSQNRLSMDPGHTQPQDISNVIKVRHLSISGCGSVLSLAHSFPALESLDIYQISDHNAQDLEALLAKGHAPKLHRLHVIGKTIHLDKILQHAPPLEYFALSNGSLISGNIGPQIHHVGAHIFNFAATFAPPQAVFANILQSILTVHAHSLKEFVFTLNMPFKDRAGLLMKVLASCPSLVRFYCMVPMDLAKFLEVKVEAPRLEELSLSLVLSVAFSQSDEENLQWEEEFLDRLAQYSELRRLEMTERGAAGYDPEDKAMPLDRAKAVDALSKMKRLDFISLYSHEYAFDGSEWKYNKRWGAR</sequence>
<dbReference type="Gene3D" id="1.20.1280.50">
    <property type="match status" value="1"/>
</dbReference>
<dbReference type="OrthoDB" id="2338341at2759"/>
<dbReference type="Gene3D" id="3.80.10.10">
    <property type="entry name" value="Ribonuclease Inhibitor"/>
    <property type="match status" value="1"/>
</dbReference>
<dbReference type="EMBL" id="KN042429">
    <property type="protein sequence ID" value="KFH62997.1"/>
    <property type="molecule type" value="Genomic_DNA"/>
</dbReference>
<protein>
    <recommendedName>
        <fullName evidence="1">F-box domain-containing protein</fullName>
    </recommendedName>
</protein>
<name>A0A086TM20_9FUNG</name>
<accession>A0A086TM20</accession>
<organism evidence="2 3">
    <name type="scientific">Podila verticillata NRRL 6337</name>
    <dbReference type="NCBI Taxonomy" id="1069443"/>
    <lineage>
        <taxon>Eukaryota</taxon>
        <taxon>Fungi</taxon>
        <taxon>Fungi incertae sedis</taxon>
        <taxon>Mucoromycota</taxon>
        <taxon>Mortierellomycotina</taxon>
        <taxon>Mortierellomycetes</taxon>
        <taxon>Mortierellales</taxon>
        <taxon>Mortierellaceae</taxon>
        <taxon>Podila</taxon>
    </lineage>
</organism>
<dbReference type="SUPFAM" id="SSF52047">
    <property type="entry name" value="RNI-like"/>
    <property type="match status" value="1"/>
</dbReference>
<dbReference type="SUPFAM" id="SSF81383">
    <property type="entry name" value="F-box domain"/>
    <property type="match status" value="1"/>
</dbReference>
<reference evidence="2 3" key="1">
    <citation type="submission" date="2011-02" db="EMBL/GenBank/DDBJ databases">
        <title>The Genome Sequence of Mortierella verticillata NRRL 6337.</title>
        <authorList>
            <consortium name="The Broad Institute Genome Sequencing Platform"/>
            <person name="Russ C."/>
            <person name="Cuomo C."/>
            <person name="Burger G."/>
            <person name="Gray M.W."/>
            <person name="Holland P.W.H."/>
            <person name="King N."/>
            <person name="Lang F.B.F."/>
            <person name="Roger A.J."/>
            <person name="Ruiz-Trillo I."/>
            <person name="Young S.K."/>
            <person name="Zeng Q."/>
            <person name="Gargeya S."/>
            <person name="Alvarado L."/>
            <person name="Berlin A."/>
            <person name="Chapman S.B."/>
            <person name="Chen Z."/>
            <person name="Freedman E."/>
            <person name="Gellesch M."/>
            <person name="Goldberg J."/>
            <person name="Griggs A."/>
            <person name="Gujja S."/>
            <person name="Heilman E."/>
            <person name="Heiman D."/>
            <person name="Howarth C."/>
            <person name="Mehta T."/>
            <person name="Neiman D."/>
            <person name="Pearson M."/>
            <person name="Roberts A."/>
            <person name="Saif S."/>
            <person name="Shea T."/>
            <person name="Shenoy N."/>
            <person name="Sisk P."/>
            <person name="Stolte C."/>
            <person name="Sykes S."/>
            <person name="White J."/>
            <person name="Yandava C."/>
            <person name="Haas B."/>
            <person name="Nusbaum C."/>
            <person name="Birren B."/>
        </authorList>
    </citation>
    <scope>NUCLEOTIDE SEQUENCE [LARGE SCALE GENOMIC DNA]</scope>
    <source>
        <strain evidence="2 3">NRRL 6337</strain>
    </source>
</reference>
<dbReference type="Proteomes" id="UP000243308">
    <property type="component" value="Unassembled WGS sequence"/>
</dbReference>
<gene>
    <name evidence="2" type="ORF">MVEG_11035</name>
</gene>
<keyword evidence="3" id="KW-1185">Reference proteome</keyword>
<dbReference type="InterPro" id="IPR001810">
    <property type="entry name" value="F-box_dom"/>
</dbReference>
<dbReference type="AlphaFoldDB" id="A0A086TM20"/>
<dbReference type="Pfam" id="PF12937">
    <property type="entry name" value="F-box-like"/>
    <property type="match status" value="1"/>
</dbReference>